<evidence type="ECO:0000256" key="6">
    <source>
        <dbReference type="ARBA" id="ARBA00023136"/>
    </source>
</evidence>
<dbReference type="InterPro" id="IPR001123">
    <property type="entry name" value="LeuE-type"/>
</dbReference>
<evidence type="ECO:0000256" key="1">
    <source>
        <dbReference type="ARBA" id="ARBA00004651"/>
    </source>
</evidence>
<dbReference type="PANTHER" id="PTHR30086:SF20">
    <property type="entry name" value="ARGININE EXPORTER PROTEIN ARGO-RELATED"/>
    <property type="match status" value="1"/>
</dbReference>
<keyword evidence="6 7" id="KW-0472">Membrane</keyword>
<protein>
    <submittedName>
        <fullName evidence="8">Amino acid transporter</fullName>
    </submittedName>
</protein>
<keyword evidence="3 7" id="KW-0812">Transmembrane</keyword>
<keyword evidence="9" id="KW-1185">Reference proteome</keyword>
<feature type="transmembrane region" description="Helical" evidence="7">
    <location>
        <begin position="38"/>
        <end position="59"/>
    </location>
</feature>
<dbReference type="EMBL" id="PUJU01000075">
    <property type="protein sequence ID" value="NHB90195.1"/>
    <property type="molecule type" value="Genomic_DNA"/>
</dbReference>
<comment type="subcellular location">
    <subcellularLocation>
        <location evidence="1">Cell membrane</location>
        <topology evidence="1">Multi-pass membrane protein</topology>
    </subcellularLocation>
</comment>
<feature type="transmembrane region" description="Helical" evidence="7">
    <location>
        <begin position="157"/>
        <end position="178"/>
    </location>
</feature>
<dbReference type="Pfam" id="PF01810">
    <property type="entry name" value="LysE"/>
    <property type="match status" value="1"/>
</dbReference>
<proteinExistence type="predicted"/>
<organism evidence="8 9">
    <name type="scientific">Photorhabdus tasmaniensis</name>
    <dbReference type="NCBI Taxonomy" id="1004159"/>
    <lineage>
        <taxon>Bacteria</taxon>
        <taxon>Pseudomonadati</taxon>
        <taxon>Pseudomonadota</taxon>
        <taxon>Gammaproteobacteria</taxon>
        <taxon>Enterobacterales</taxon>
        <taxon>Morganellaceae</taxon>
        <taxon>Photorhabdus</taxon>
    </lineage>
</organism>
<evidence type="ECO:0000313" key="8">
    <source>
        <dbReference type="EMBL" id="NHB90195.1"/>
    </source>
</evidence>
<feature type="transmembrane region" description="Helical" evidence="7">
    <location>
        <begin position="119"/>
        <end position="137"/>
    </location>
</feature>
<evidence type="ECO:0000313" key="9">
    <source>
        <dbReference type="Proteomes" id="UP000697802"/>
    </source>
</evidence>
<name>A0ABX0GPE2_9GAMM</name>
<reference evidence="8 9" key="1">
    <citation type="submission" date="2018-02" db="EMBL/GenBank/DDBJ databases">
        <authorList>
            <person name="Machado R.A."/>
        </authorList>
    </citation>
    <scope>NUCLEOTIDE SEQUENCE [LARGE SCALE GENOMIC DNA]</scope>
    <source>
        <strain evidence="8 9">T327</strain>
    </source>
</reference>
<evidence type="ECO:0000256" key="2">
    <source>
        <dbReference type="ARBA" id="ARBA00022475"/>
    </source>
</evidence>
<gene>
    <name evidence="8" type="ORF">C5471_21820</name>
</gene>
<keyword evidence="4" id="KW-0813">Transport</keyword>
<dbReference type="Proteomes" id="UP000697802">
    <property type="component" value="Unassembled WGS sequence"/>
</dbReference>
<accession>A0ABX0GPE2</accession>
<evidence type="ECO:0000256" key="3">
    <source>
        <dbReference type="ARBA" id="ARBA00022692"/>
    </source>
</evidence>
<dbReference type="PANTHER" id="PTHR30086">
    <property type="entry name" value="ARGININE EXPORTER PROTEIN ARGO"/>
    <property type="match status" value="1"/>
</dbReference>
<evidence type="ECO:0000256" key="5">
    <source>
        <dbReference type="ARBA" id="ARBA00022989"/>
    </source>
</evidence>
<keyword evidence="4" id="KW-0029">Amino-acid transport</keyword>
<feature type="transmembrane region" description="Helical" evidence="7">
    <location>
        <begin position="190"/>
        <end position="210"/>
    </location>
</feature>
<sequence>MDLNVASKAFFIGLSLIIAIGAQNIYIIKTGLQKKNVLLSAVTAATCDSLLIIMGTFFMSTLMMTIPNFVFIARWAGILFLLYYGTLSFINAISSAPKGWENAVADVNKKSSAIHKAKNSSVFLTTLAFSLLNPHVYLDTFLILGNIGSRLPLEARFSFILGASAASFFWFILTGLGAKFASRFFQNIKVARIFDFIVALVMFLIAYGLYENSAIL</sequence>
<evidence type="ECO:0000256" key="4">
    <source>
        <dbReference type="ARBA" id="ARBA00022970"/>
    </source>
</evidence>
<keyword evidence="2" id="KW-1003">Cell membrane</keyword>
<keyword evidence="5 7" id="KW-1133">Transmembrane helix</keyword>
<feature type="transmembrane region" description="Helical" evidence="7">
    <location>
        <begin position="71"/>
        <end position="90"/>
    </location>
</feature>
<dbReference type="RefSeq" id="WP_133813544.1">
    <property type="nucleotide sequence ID" value="NZ_CAWPIF010000075.1"/>
</dbReference>
<evidence type="ECO:0000256" key="7">
    <source>
        <dbReference type="SAM" id="Phobius"/>
    </source>
</evidence>
<feature type="transmembrane region" description="Helical" evidence="7">
    <location>
        <begin position="6"/>
        <end position="26"/>
    </location>
</feature>
<comment type="caution">
    <text evidence="8">The sequence shown here is derived from an EMBL/GenBank/DDBJ whole genome shotgun (WGS) entry which is preliminary data.</text>
</comment>